<dbReference type="PANTHER" id="PTHR12277:SF81">
    <property type="entry name" value="PROTEIN ABHD13"/>
    <property type="match status" value="1"/>
</dbReference>
<evidence type="ECO:0000259" key="2">
    <source>
        <dbReference type="Pfam" id="PF00561"/>
    </source>
</evidence>
<dbReference type="RefSeq" id="WP_146896684.1">
    <property type="nucleotide sequence ID" value="NZ_BJYS01000008.1"/>
</dbReference>
<organism evidence="3 4">
    <name type="scientific">Adhaeribacter aerolatus</name>
    <dbReference type="NCBI Taxonomy" id="670289"/>
    <lineage>
        <taxon>Bacteria</taxon>
        <taxon>Pseudomonadati</taxon>
        <taxon>Bacteroidota</taxon>
        <taxon>Cytophagia</taxon>
        <taxon>Cytophagales</taxon>
        <taxon>Hymenobacteraceae</taxon>
        <taxon>Adhaeribacter</taxon>
    </lineage>
</organism>
<dbReference type="InterPro" id="IPR000073">
    <property type="entry name" value="AB_hydrolase_1"/>
</dbReference>
<comment type="caution">
    <text evidence="3">The sequence shown here is derived from an EMBL/GenBank/DDBJ whole genome shotgun (WGS) entry which is preliminary data.</text>
</comment>
<keyword evidence="1" id="KW-1133">Transmembrane helix</keyword>
<keyword evidence="4" id="KW-1185">Reference proteome</keyword>
<sequence>MNIKSLLIIFLVLLVLVYFGTYGFLYAIKEEQSNIFKGQLLPANFKFTFTENFEEFSLKAADGGELNALLFKAANAKGAVCFWKGNGGTLNNWGAMAPQFLKLNYDVIITDYRQQGKSLGEISLKNFYTDAQTIYDFLKPKYSEENIVIVGYSLGGRIAAHLAAENEPNITILIDPASTTGDFSQRFLEAIYFPLPSTNKFLFQTEADVGKTKTPVAIIATENIKSLAHQLKPLLKNKDKFFEIKGATHATILGSKETEKIISNLLK</sequence>
<evidence type="ECO:0000256" key="1">
    <source>
        <dbReference type="SAM" id="Phobius"/>
    </source>
</evidence>
<feature type="domain" description="AB hydrolase-1" evidence="2">
    <location>
        <begin position="79"/>
        <end position="168"/>
    </location>
</feature>
<name>A0A512AVX6_9BACT</name>
<dbReference type="Proteomes" id="UP000321532">
    <property type="component" value="Unassembled WGS sequence"/>
</dbReference>
<evidence type="ECO:0000313" key="4">
    <source>
        <dbReference type="Proteomes" id="UP000321532"/>
    </source>
</evidence>
<gene>
    <name evidence="3" type="ORF">AAE02nite_15370</name>
</gene>
<dbReference type="Gene3D" id="3.40.50.1820">
    <property type="entry name" value="alpha/beta hydrolase"/>
    <property type="match status" value="1"/>
</dbReference>
<evidence type="ECO:0000313" key="3">
    <source>
        <dbReference type="EMBL" id="GEO03873.1"/>
    </source>
</evidence>
<dbReference type="InterPro" id="IPR029058">
    <property type="entry name" value="AB_hydrolase_fold"/>
</dbReference>
<protein>
    <recommendedName>
        <fullName evidence="2">AB hydrolase-1 domain-containing protein</fullName>
    </recommendedName>
</protein>
<dbReference type="PANTHER" id="PTHR12277">
    <property type="entry name" value="ALPHA/BETA HYDROLASE DOMAIN-CONTAINING PROTEIN"/>
    <property type="match status" value="1"/>
</dbReference>
<accession>A0A512AVX6</accession>
<dbReference type="AlphaFoldDB" id="A0A512AVX6"/>
<reference evidence="3 4" key="1">
    <citation type="submission" date="2019-07" db="EMBL/GenBank/DDBJ databases">
        <title>Whole genome shotgun sequence of Adhaeribacter aerolatus NBRC 106133.</title>
        <authorList>
            <person name="Hosoyama A."/>
            <person name="Uohara A."/>
            <person name="Ohji S."/>
            <person name="Ichikawa N."/>
        </authorList>
    </citation>
    <scope>NUCLEOTIDE SEQUENCE [LARGE SCALE GENOMIC DNA]</scope>
    <source>
        <strain evidence="3 4">NBRC 106133</strain>
    </source>
</reference>
<dbReference type="EMBL" id="BJYS01000008">
    <property type="protein sequence ID" value="GEO03873.1"/>
    <property type="molecule type" value="Genomic_DNA"/>
</dbReference>
<proteinExistence type="predicted"/>
<dbReference type="OrthoDB" id="9777090at2"/>
<dbReference type="Pfam" id="PF00561">
    <property type="entry name" value="Abhydrolase_1"/>
    <property type="match status" value="1"/>
</dbReference>
<feature type="transmembrane region" description="Helical" evidence="1">
    <location>
        <begin position="6"/>
        <end position="28"/>
    </location>
</feature>
<keyword evidence="1" id="KW-0472">Membrane</keyword>
<keyword evidence="1" id="KW-0812">Transmembrane</keyword>
<dbReference type="SUPFAM" id="SSF53474">
    <property type="entry name" value="alpha/beta-Hydrolases"/>
    <property type="match status" value="1"/>
</dbReference>